<evidence type="ECO:0000256" key="3">
    <source>
        <dbReference type="ARBA" id="ARBA00022692"/>
    </source>
</evidence>
<dbReference type="PROSITE" id="PS50929">
    <property type="entry name" value="ABC_TM1F"/>
    <property type="match status" value="1"/>
</dbReference>
<feature type="region of interest" description="Disordered" evidence="8">
    <location>
        <begin position="259"/>
        <end position="290"/>
    </location>
</feature>
<evidence type="ECO:0000259" key="10">
    <source>
        <dbReference type="PROSITE" id="PS50929"/>
    </source>
</evidence>
<dbReference type="Pfam" id="PF07534">
    <property type="entry name" value="TLD"/>
    <property type="match status" value="2"/>
</dbReference>
<comment type="subcellular location">
    <subcellularLocation>
        <location evidence="1">Membrane</location>
        <topology evidence="1">Multi-pass membrane protein</topology>
    </subcellularLocation>
</comment>
<accession>A0A8H3FZV0</accession>
<proteinExistence type="predicted"/>
<dbReference type="InterPro" id="IPR027417">
    <property type="entry name" value="P-loop_NTPase"/>
</dbReference>
<dbReference type="PANTHER" id="PTHR24223:SF399">
    <property type="entry name" value="ABC TRANSPORTER ATNG"/>
    <property type="match status" value="1"/>
</dbReference>
<evidence type="ECO:0000256" key="6">
    <source>
        <dbReference type="ARBA" id="ARBA00022989"/>
    </source>
</evidence>
<keyword evidence="5" id="KW-0067">ATP-binding</keyword>
<dbReference type="InterPro" id="IPR006571">
    <property type="entry name" value="TLDc_dom"/>
</dbReference>
<evidence type="ECO:0000256" key="4">
    <source>
        <dbReference type="ARBA" id="ARBA00022741"/>
    </source>
</evidence>
<evidence type="ECO:0008006" key="14">
    <source>
        <dbReference type="Google" id="ProtNLM"/>
    </source>
</evidence>
<feature type="domain" description="TLDc" evidence="11">
    <location>
        <begin position="127"/>
        <end position="369"/>
    </location>
</feature>
<dbReference type="FunFam" id="1.20.1560.10:FF:000055">
    <property type="entry name" value="ABC multidrug transporter (Eurofung)"/>
    <property type="match status" value="1"/>
</dbReference>
<dbReference type="OrthoDB" id="26679at2759"/>
<dbReference type="Pfam" id="PF00664">
    <property type="entry name" value="ABC_membrane"/>
    <property type="match status" value="1"/>
</dbReference>
<dbReference type="SUPFAM" id="SSF52540">
    <property type="entry name" value="P-loop containing nucleoside triphosphate hydrolases"/>
    <property type="match status" value="1"/>
</dbReference>
<dbReference type="AlphaFoldDB" id="A0A8H3FZV0"/>
<feature type="transmembrane region" description="Helical" evidence="9">
    <location>
        <begin position="698"/>
        <end position="719"/>
    </location>
</feature>
<evidence type="ECO:0000256" key="9">
    <source>
        <dbReference type="SAM" id="Phobius"/>
    </source>
</evidence>
<dbReference type="InterPro" id="IPR036640">
    <property type="entry name" value="ABC1_TM_sf"/>
</dbReference>
<keyword evidence="4" id="KW-0547">Nucleotide-binding</keyword>
<feature type="transmembrane region" description="Helical" evidence="9">
    <location>
        <begin position="560"/>
        <end position="582"/>
    </location>
</feature>
<organism evidence="12 13">
    <name type="scientific">Gomphillus americanus</name>
    <dbReference type="NCBI Taxonomy" id="1940652"/>
    <lineage>
        <taxon>Eukaryota</taxon>
        <taxon>Fungi</taxon>
        <taxon>Dikarya</taxon>
        <taxon>Ascomycota</taxon>
        <taxon>Pezizomycotina</taxon>
        <taxon>Lecanoromycetes</taxon>
        <taxon>OSLEUM clade</taxon>
        <taxon>Ostropomycetidae</taxon>
        <taxon>Ostropales</taxon>
        <taxon>Graphidaceae</taxon>
        <taxon>Gomphilloideae</taxon>
        <taxon>Gomphillus</taxon>
    </lineage>
</organism>
<evidence type="ECO:0000256" key="2">
    <source>
        <dbReference type="ARBA" id="ARBA00022448"/>
    </source>
</evidence>
<evidence type="ECO:0000313" key="12">
    <source>
        <dbReference type="EMBL" id="CAF9932219.1"/>
    </source>
</evidence>
<feature type="transmembrane region" description="Helical" evidence="9">
    <location>
        <begin position="826"/>
        <end position="850"/>
    </location>
</feature>
<feature type="transmembrane region" description="Helical" evidence="9">
    <location>
        <begin position="602"/>
        <end position="619"/>
    </location>
</feature>
<evidence type="ECO:0000256" key="8">
    <source>
        <dbReference type="SAM" id="MobiDB-lite"/>
    </source>
</evidence>
<keyword evidence="13" id="KW-1185">Reference proteome</keyword>
<protein>
    <recommendedName>
        <fullName evidence="14">ABC transmembrane type-1 domain-containing protein</fullName>
    </recommendedName>
</protein>
<dbReference type="InterPro" id="IPR044746">
    <property type="entry name" value="ABCC_6TM_D1"/>
</dbReference>
<feature type="domain" description="ABC transmembrane type-1" evidence="10">
    <location>
        <begin position="570"/>
        <end position="852"/>
    </location>
</feature>
<dbReference type="SMART" id="SM00584">
    <property type="entry name" value="TLDc"/>
    <property type="match status" value="1"/>
</dbReference>
<comment type="caution">
    <text evidence="12">The sequence shown here is derived from an EMBL/GenBank/DDBJ whole genome shotgun (WGS) entry which is preliminary data.</text>
</comment>
<dbReference type="GO" id="GO:0016020">
    <property type="term" value="C:membrane"/>
    <property type="evidence" value="ECO:0007669"/>
    <property type="project" value="UniProtKB-SubCell"/>
</dbReference>
<dbReference type="PANTHER" id="PTHR24223">
    <property type="entry name" value="ATP-BINDING CASSETTE SUB-FAMILY C"/>
    <property type="match status" value="1"/>
</dbReference>
<dbReference type="EMBL" id="CAJPDQ010000043">
    <property type="protein sequence ID" value="CAF9932219.1"/>
    <property type="molecule type" value="Genomic_DNA"/>
</dbReference>
<dbReference type="GO" id="GO:0005524">
    <property type="term" value="F:ATP binding"/>
    <property type="evidence" value="ECO:0007669"/>
    <property type="project" value="UniProtKB-KW"/>
</dbReference>
<reference evidence="12" key="1">
    <citation type="submission" date="2021-03" db="EMBL/GenBank/DDBJ databases">
        <authorList>
            <person name="Tagirdzhanova G."/>
        </authorList>
    </citation>
    <scope>NUCLEOTIDE SEQUENCE</scope>
</reference>
<dbReference type="CDD" id="cd18579">
    <property type="entry name" value="ABC_6TM_ABCC_D1"/>
    <property type="match status" value="1"/>
</dbReference>
<dbReference type="InterPro" id="IPR011527">
    <property type="entry name" value="ABC1_TM_dom"/>
</dbReference>
<dbReference type="PROSITE" id="PS51886">
    <property type="entry name" value="TLDC"/>
    <property type="match status" value="1"/>
</dbReference>
<feature type="region of interest" description="Disordered" evidence="8">
    <location>
        <begin position="1"/>
        <end position="48"/>
    </location>
</feature>
<dbReference type="Gene3D" id="3.40.50.300">
    <property type="entry name" value="P-loop containing nucleotide triphosphate hydrolases"/>
    <property type="match status" value="1"/>
</dbReference>
<keyword evidence="3 9" id="KW-0812">Transmembrane</keyword>
<feature type="compositionally biased region" description="Basic and acidic residues" evidence="8">
    <location>
        <begin position="1"/>
        <end position="31"/>
    </location>
</feature>
<keyword evidence="6 9" id="KW-1133">Transmembrane helix</keyword>
<dbReference type="SUPFAM" id="SSF90123">
    <property type="entry name" value="ABC transporter transmembrane region"/>
    <property type="match status" value="1"/>
</dbReference>
<feature type="transmembrane region" description="Helical" evidence="9">
    <location>
        <begin position="360"/>
        <end position="381"/>
    </location>
</feature>
<evidence type="ECO:0000259" key="11">
    <source>
        <dbReference type="PROSITE" id="PS51886"/>
    </source>
</evidence>
<sequence length="965" mass="106206">MASPYRDHRAYSPLRHTDSPNRRAHSVDRAPHSNFRRNSPHSRPAENSTASFLAYPVSRVASSLYRRLTEDLNGHLPQQPFSVLPGSTQTTDGGNGAIYNPKRTASPFAPPPLTGLTLRGHKSPKQQILSRGLAEEIRLLLPPRLQLAADWILAYSIETDGVSLATLYDRCSVYAGKGHGFVLVVKDGSGGTFGAYLTDPPHPNAHYYGTGECFLWRATILPASSWLSNLPPPPSADTSNLQRSTTILANATSKQLDRDMLSPWGVPPTSSTPRPKSPKSPINSESGPAEDLSDRIRFKAFPYSGVNDYMIFCQQDFLSVGGGDSKYGLWLDSVLERGISSSCLTFGNETLSEEGEKFEVLGVEATAVAYLALQIALLVLWSTSNVNKTKASVPAAVIGVLTALDIVLLSRLEHTRSVRPSSILNVCLLFSLIFDIARARTLYLLQDGTPKGSVFSAGMGIKLALLFLESQGKVSYLRDLYRRLPPETVSGVRSQSMFWWLNELIYGGFRKLIALDDLYELDVDLQAEVVYEKMIAAWNTRTQPERKFELMPTIFRSLKWPLLAIVVPRLFMIGFQFAQPFLISSAITSLSEPDDAFTKNDGYGLIGATFLIYVGLAISNAHYQRLLYRSVAMFRGAMVPMIYDQALRSESEAFDESFSISLMSTDVDRVASSIEDFHDVYAHSIEVIIGIALLARQLGWVCIMPLIGVGICTFFSSLVGKHIGNSAKVWTAAVQQRIGLTASCLGSMKSVKMLGYVRVVSQILENQRVREIKLQKRFRWMVVWSNVIYAYIAALASVFLTPPVVFLTYAIQAYIRGVVSLTIEQVFTSLALITLLSNPASLLLAAYPMVMSSTGSIERIQTFLLTPPRKETRFEPGGLAADESLPLSSMEDIPLQPLRSTRPSQVADIAVSIERASIKPSSKAEVALKNMDLVFRQGSISFIIGPVGSGKITLLRLILGEIPCE</sequence>
<keyword evidence="7 9" id="KW-0472">Membrane</keyword>
<dbReference type="GO" id="GO:0140359">
    <property type="term" value="F:ABC-type transporter activity"/>
    <property type="evidence" value="ECO:0007669"/>
    <property type="project" value="InterPro"/>
</dbReference>
<feature type="transmembrane region" description="Helical" evidence="9">
    <location>
        <begin position="778"/>
        <end position="800"/>
    </location>
</feature>
<dbReference type="InterPro" id="IPR050173">
    <property type="entry name" value="ABC_transporter_C-like"/>
</dbReference>
<evidence type="ECO:0000256" key="7">
    <source>
        <dbReference type="ARBA" id="ARBA00023136"/>
    </source>
</evidence>
<keyword evidence="2" id="KW-0813">Transport</keyword>
<evidence type="ECO:0000313" key="13">
    <source>
        <dbReference type="Proteomes" id="UP000664169"/>
    </source>
</evidence>
<gene>
    <name evidence="12" type="ORF">GOMPHAMPRED_006521</name>
</gene>
<evidence type="ECO:0000256" key="5">
    <source>
        <dbReference type="ARBA" id="ARBA00022840"/>
    </source>
</evidence>
<dbReference type="Gene3D" id="1.20.1560.10">
    <property type="entry name" value="ABC transporter type 1, transmembrane domain"/>
    <property type="match status" value="1"/>
</dbReference>
<name>A0A8H3FZV0_9LECA</name>
<evidence type="ECO:0000256" key="1">
    <source>
        <dbReference type="ARBA" id="ARBA00004141"/>
    </source>
</evidence>
<dbReference type="Proteomes" id="UP000664169">
    <property type="component" value="Unassembled WGS sequence"/>
</dbReference>